<accession>A0ABM9B677</accession>
<evidence type="ECO:0000256" key="1">
    <source>
        <dbReference type="SAM" id="MobiDB-lite"/>
    </source>
</evidence>
<dbReference type="EMBL" id="CAKMAB010000001">
    <property type="protein sequence ID" value="CAH1054063.1"/>
    <property type="molecule type" value="Genomic_DNA"/>
</dbReference>
<keyword evidence="3" id="KW-1185">Reference proteome</keyword>
<sequence>MSTFGFHPVKKPKHKRNKPTAKERGAISNEVYNAAMERSGGRCERCGSIKGLQCAHLIRRWQIDGKTTVKDVAMLCGPSVNTGTCHNWIDYTKDGKQWAVDFRDQLYEK</sequence>
<protein>
    <recommendedName>
        <fullName evidence="4">HNH endonuclease</fullName>
    </recommendedName>
</protein>
<proteinExistence type="predicted"/>
<organism evidence="2 3">
    <name type="scientific">Paenibacillus pseudetheri</name>
    <dbReference type="NCBI Taxonomy" id="2897682"/>
    <lineage>
        <taxon>Bacteria</taxon>
        <taxon>Bacillati</taxon>
        <taxon>Bacillota</taxon>
        <taxon>Bacilli</taxon>
        <taxon>Bacillales</taxon>
        <taxon>Paenibacillaceae</taxon>
        <taxon>Paenibacillus</taxon>
    </lineage>
</organism>
<dbReference type="RefSeq" id="WP_234530094.1">
    <property type="nucleotide sequence ID" value="NZ_CAKMAB010000001.1"/>
</dbReference>
<gene>
    <name evidence="2" type="ORF">PAECIP111894_00208</name>
</gene>
<name>A0ABM9B677_9BACL</name>
<dbReference type="Proteomes" id="UP000838749">
    <property type="component" value="Unassembled WGS sequence"/>
</dbReference>
<feature type="region of interest" description="Disordered" evidence="1">
    <location>
        <begin position="1"/>
        <end position="23"/>
    </location>
</feature>
<evidence type="ECO:0000313" key="2">
    <source>
        <dbReference type="EMBL" id="CAH1054063.1"/>
    </source>
</evidence>
<comment type="caution">
    <text evidence="2">The sequence shown here is derived from an EMBL/GenBank/DDBJ whole genome shotgun (WGS) entry which is preliminary data.</text>
</comment>
<evidence type="ECO:0008006" key="4">
    <source>
        <dbReference type="Google" id="ProtNLM"/>
    </source>
</evidence>
<feature type="compositionally biased region" description="Basic residues" evidence="1">
    <location>
        <begin position="8"/>
        <end position="19"/>
    </location>
</feature>
<reference evidence="2" key="1">
    <citation type="submission" date="2021-12" db="EMBL/GenBank/DDBJ databases">
        <authorList>
            <person name="Criscuolo A."/>
        </authorList>
    </citation>
    <scope>NUCLEOTIDE SEQUENCE</scope>
    <source>
        <strain evidence="2">CIP111894</strain>
    </source>
</reference>
<evidence type="ECO:0000313" key="3">
    <source>
        <dbReference type="Proteomes" id="UP000838749"/>
    </source>
</evidence>